<dbReference type="EMBL" id="CP029543">
    <property type="protein sequence ID" value="AWV48119.1"/>
    <property type="molecule type" value="Genomic_DNA"/>
</dbReference>
<protein>
    <submittedName>
        <fullName evidence="1">Uncharacterized protein</fullName>
    </submittedName>
</protein>
<reference evidence="1 2" key="1">
    <citation type="submission" date="2018-05" db="EMBL/GenBank/DDBJ databases">
        <title>Evolution of small genomes with special reference to Mycobacterium leprae.</title>
        <authorList>
            <person name="Mohanty P.S."/>
            <person name="Bansal A.K."/>
            <person name="Gupta U.D."/>
            <person name="Naaz F."/>
            <person name="Dwivedi V.D."/>
            <person name="Singh H."/>
            <person name="Gupta G."/>
            <person name="Sharma S."/>
            <person name="Arora M."/>
        </authorList>
    </citation>
    <scope>NUCLEOTIDE SEQUENCE [LARGE SCALE GENOMIC DNA]</scope>
    <source>
        <strain evidence="1 2">MRHRU-235-G</strain>
    </source>
</reference>
<dbReference type="AlphaFoldDB" id="A0AAD0KSL0"/>
<proteinExistence type="predicted"/>
<evidence type="ECO:0000313" key="1">
    <source>
        <dbReference type="EMBL" id="AWV48119.1"/>
    </source>
</evidence>
<name>A0AAD0KSL0_MYCLR</name>
<sequence>MANIDLCVANGIGLNSVTNTRLVDRGVSLHLMPELHDAGVALGTVLHVGAQHGLLIKHDGITDLGPGYSSDTIHDHLVH</sequence>
<organism evidence="1 2">
    <name type="scientific">Mycobacterium leprae</name>
    <dbReference type="NCBI Taxonomy" id="1769"/>
    <lineage>
        <taxon>Bacteria</taxon>
        <taxon>Bacillati</taxon>
        <taxon>Actinomycetota</taxon>
        <taxon>Actinomycetes</taxon>
        <taxon>Mycobacteriales</taxon>
        <taxon>Mycobacteriaceae</taxon>
        <taxon>Mycobacterium</taxon>
    </lineage>
</organism>
<dbReference type="Proteomes" id="UP000249682">
    <property type="component" value="Chromosome"/>
</dbReference>
<evidence type="ECO:0000313" key="2">
    <source>
        <dbReference type="Proteomes" id="UP000249682"/>
    </source>
</evidence>
<gene>
    <name evidence="1" type="ORF">DIJ64_08775</name>
</gene>
<accession>A0AAD0KSL0</accession>